<feature type="compositionally biased region" description="Basic and acidic residues" evidence="1">
    <location>
        <begin position="1"/>
        <end position="17"/>
    </location>
</feature>
<proteinExistence type="predicted"/>
<gene>
    <name evidence="2" type="ORF">PR048_021286</name>
</gene>
<protein>
    <submittedName>
        <fullName evidence="2">Uncharacterized protein</fullName>
    </submittedName>
</protein>
<feature type="compositionally biased region" description="Polar residues" evidence="1">
    <location>
        <begin position="34"/>
        <end position="43"/>
    </location>
</feature>
<reference evidence="2 3" key="1">
    <citation type="submission" date="2023-02" db="EMBL/GenBank/DDBJ databases">
        <title>LHISI_Scaffold_Assembly.</title>
        <authorList>
            <person name="Stuart O.P."/>
            <person name="Cleave R."/>
            <person name="Magrath M.J.L."/>
            <person name="Mikheyev A.S."/>
        </authorList>
    </citation>
    <scope>NUCLEOTIDE SEQUENCE [LARGE SCALE GENOMIC DNA]</scope>
    <source>
        <strain evidence="2">Daus_M_001</strain>
        <tissue evidence="2">Leg muscle</tissue>
    </source>
</reference>
<feature type="region of interest" description="Disordered" evidence="1">
    <location>
        <begin position="1"/>
        <end position="100"/>
    </location>
</feature>
<sequence length="209" mass="23338">MDKMKSDHSKLVREAFHINKGGRNGRSPRKSADQHSSSGTVPTCENPVTWPGIEPGSPWSEASVLVAQPPRPPKTSEVSIEQRRNTRAGETSDPQDIPHTGVIVRHDFPHVKILERPRREPNPVRLSGRLSPTKEKPGSVPGRVAPDFRMWQSCWTMLLVGVFSRDMPFPPPLQPGAVPYLPRFILIDSQDLDVNSRPNLFTHSIISSH</sequence>
<feature type="region of interest" description="Disordered" evidence="1">
    <location>
        <begin position="118"/>
        <end position="141"/>
    </location>
</feature>
<evidence type="ECO:0000313" key="3">
    <source>
        <dbReference type="Proteomes" id="UP001159363"/>
    </source>
</evidence>
<dbReference type="Proteomes" id="UP001159363">
    <property type="component" value="Chromosome 7"/>
</dbReference>
<dbReference type="EMBL" id="JARBHB010000008">
    <property type="protein sequence ID" value="KAJ8876839.1"/>
    <property type="molecule type" value="Genomic_DNA"/>
</dbReference>
<keyword evidence="3" id="KW-1185">Reference proteome</keyword>
<organism evidence="2 3">
    <name type="scientific">Dryococelus australis</name>
    <dbReference type="NCBI Taxonomy" id="614101"/>
    <lineage>
        <taxon>Eukaryota</taxon>
        <taxon>Metazoa</taxon>
        <taxon>Ecdysozoa</taxon>
        <taxon>Arthropoda</taxon>
        <taxon>Hexapoda</taxon>
        <taxon>Insecta</taxon>
        <taxon>Pterygota</taxon>
        <taxon>Neoptera</taxon>
        <taxon>Polyneoptera</taxon>
        <taxon>Phasmatodea</taxon>
        <taxon>Verophasmatodea</taxon>
        <taxon>Anareolatae</taxon>
        <taxon>Phasmatidae</taxon>
        <taxon>Eurycanthinae</taxon>
        <taxon>Dryococelus</taxon>
    </lineage>
</organism>
<evidence type="ECO:0000313" key="2">
    <source>
        <dbReference type="EMBL" id="KAJ8876839.1"/>
    </source>
</evidence>
<name>A0ABQ9GXV6_9NEOP</name>
<comment type="caution">
    <text evidence="2">The sequence shown here is derived from an EMBL/GenBank/DDBJ whole genome shotgun (WGS) entry which is preliminary data.</text>
</comment>
<accession>A0ABQ9GXV6</accession>
<evidence type="ECO:0000256" key="1">
    <source>
        <dbReference type="SAM" id="MobiDB-lite"/>
    </source>
</evidence>